<dbReference type="GO" id="GO:0010833">
    <property type="term" value="P:telomere maintenance via telomere lengthening"/>
    <property type="evidence" value="ECO:0007669"/>
    <property type="project" value="TreeGrafter"/>
</dbReference>
<keyword evidence="7" id="KW-0238">DNA-binding</keyword>
<evidence type="ECO:0000256" key="4">
    <source>
        <dbReference type="ARBA" id="ARBA00016175"/>
    </source>
</evidence>
<evidence type="ECO:0000256" key="8">
    <source>
        <dbReference type="ARBA" id="ARBA00023242"/>
    </source>
</evidence>
<evidence type="ECO:0000313" key="9">
    <source>
        <dbReference type="EMBL" id="KAF0734525.1"/>
    </source>
</evidence>
<keyword evidence="8" id="KW-0539">Nucleus</keyword>
<dbReference type="GO" id="GO:0042162">
    <property type="term" value="F:telomeric DNA binding"/>
    <property type="evidence" value="ECO:0007669"/>
    <property type="project" value="TreeGrafter"/>
</dbReference>
<dbReference type="PANTHER" id="PTHR14865">
    <property type="entry name" value="CST COMPLEX SUBUNIT CTC1"/>
    <property type="match status" value="1"/>
</dbReference>
<protein>
    <recommendedName>
        <fullName evidence="4">CST complex subunit CTC1</fullName>
    </recommendedName>
</protein>
<evidence type="ECO:0000256" key="2">
    <source>
        <dbReference type="ARBA" id="ARBA00004574"/>
    </source>
</evidence>
<dbReference type="VEuPathDB" id="FungiDB:AeMF1_010670"/>
<sequence>MRSNFIHFSNLECNMYMLTTTTSDKSNTTVHHLTEAECAALTSSRLFPTITVTAAPLTISPNDGTSSMLNYKGRLTRWICDDSFELDHNVTVVFAHFPLAHRCAGMRVGASVTLHNVHLLAANVVGLCCRSSVVIDAFAATPSPMHVQPLASRVKELSFHQLSLPIVHYLLTLSRDIVRRFTTPSNVQKPSEAWHVFGGNRDKKWRKRTLLREIAESAGIFWHARPTLGRIFLLHTSSNCFSAPTGVRLPGRAISLQELAHFYTSSKDENVAVPSSTTEFQTIYSSNDQPIPSPLVLGCLAGSLVSHDLRLVDRSGSIPLQIIPNDDIISPDGLRPAALYHVLAYDIVLTKIPNHECLQTFPGAHVSSTFIQYVHLRCRLCDLRPIGIAENFDLPSANQDVRRFLVLRIETHQPGYRIVHAVELPMDDENNNQNSAFSMVEILVPTHVLPWYATARSIWEVKNAVLDKNVQFFPPVQAPYKFHYALEKLKAMENPFELCEWKDLTQLSSEAKPLSLLRYLVDCADTIEVVAGIDVPILRTTSAPISDDRGHLYKCIADAFDDLQTPRDLHVIPLMTSKRGSCNLADYSPPNDVHEEQLVSVAGIVTGLRCSKGHKSFKKRRGPNDPLVLILNLTLQNLTTKDEIVVEFDATSPLVSNGLTIGLYIFIHRVKKIVRKQTFKTHLVQCHATHVQAIMWPTQQRTLNQPQAHMIDMYQYETIDRRIYRFLATVCHVSYVILKVRCRHCHSVLMRENGALRHMECSLCPYSPTAIVACALRCIIDDGTAQVELHCENEVAWSLLQVPNRSEFETAVVQQGNELTFFASNEVVDPLAIRWRDAVWEAVRRLSQLSIHARRFYSDLKASQPGMSLLRCDDFSVRTPVQSMVHMEGIEVEVVHAKSEVRRLMAMVSMKI</sequence>
<organism evidence="9 10">
    <name type="scientific">Aphanomyces euteiches</name>
    <dbReference type="NCBI Taxonomy" id="100861"/>
    <lineage>
        <taxon>Eukaryota</taxon>
        <taxon>Sar</taxon>
        <taxon>Stramenopiles</taxon>
        <taxon>Oomycota</taxon>
        <taxon>Saprolegniomycetes</taxon>
        <taxon>Saprolegniales</taxon>
        <taxon>Verrucalvaceae</taxon>
        <taxon>Aphanomyces</taxon>
    </lineage>
</organism>
<dbReference type="InterPro" id="IPR042617">
    <property type="entry name" value="CTC1-like"/>
</dbReference>
<name>A0A6G0X3W8_9STRA</name>
<dbReference type="GO" id="GO:0003697">
    <property type="term" value="F:single-stranded DNA binding"/>
    <property type="evidence" value="ECO:0007669"/>
    <property type="project" value="TreeGrafter"/>
</dbReference>
<dbReference type="Proteomes" id="UP000481153">
    <property type="component" value="Unassembled WGS sequence"/>
</dbReference>
<reference evidence="9 10" key="1">
    <citation type="submission" date="2019-07" db="EMBL/GenBank/DDBJ databases">
        <title>Genomics analysis of Aphanomyces spp. identifies a new class of oomycete effector associated with host adaptation.</title>
        <authorList>
            <person name="Gaulin E."/>
        </authorList>
    </citation>
    <scope>NUCLEOTIDE SEQUENCE [LARGE SCALE GENOMIC DNA]</scope>
    <source>
        <strain evidence="9 10">ATCC 201684</strain>
    </source>
</reference>
<evidence type="ECO:0000256" key="3">
    <source>
        <dbReference type="ARBA" id="ARBA00006332"/>
    </source>
</evidence>
<evidence type="ECO:0000256" key="7">
    <source>
        <dbReference type="ARBA" id="ARBA00023125"/>
    </source>
</evidence>
<comment type="similarity">
    <text evidence="3">Belongs to the CTC1 family.</text>
</comment>
<gene>
    <name evidence="9" type="ORF">Ae201684_008769</name>
</gene>
<evidence type="ECO:0000256" key="6">
    <source>
        <dbReference type="ARBA" id="ARBA00022895"/>
    </source>
</evidence>
<keyword evidence="5" id="KW-0158">Chromosome</keyword>
<keyword evidence="6" id="KW-0779">Telomere</keyword>
<comment type="caution">
    <text evidence="9">The sequence shown here is derived from an EMBL/GenBank/DDBJ whole genome shotgun (WGS) entry which is preliminary data.</text>
</comment>
<dbReference type="GO" id="GO:0045740">
    <property type="term" value="P:positive regulation of DNA replication"/>
    <property type="evidence" value="ECO:0007669"/>
    <property type="project" value="TreeGrafter"/>
</dbReference>
<dbReference type="AlphaFoldDB" id="A0A6G0X3W8"/>
<dbReference type="PANTHER" id="PTHR14865:SF2">
    <property type="entry name" value="CST COMPLEX SUBUNIT CTC1"/>
    <property type="match status" value="1"/>
</dbReference>
<evidence type="ECO:0000256" key="1">
    <source>
        <dbReference type="ARBA" id="ARBA00004123"/>
    </source>
</evidence>
<evidence type="ECO:0000256" key="5">
    <source>
        <dbReference type="ARBA" id="ARBA00022454"/>
    </source>
</evidence>
<dbReference type="EMBL" id="VJMJ01000111">
    <property type="protein sequence ID" value="KAF0734525.1"/>
    <property type="molecule type" value="Genomic_DNA"/>
</dbReference>
<dbReference type="GO" id="GO:1990879">
    <property type="term" value="C:CST complex"/>
    <property type="evidence" value="ECO:0007669"/>
    <property type="project" value="TreeGrafter"/>
</dbReference>
<evidence type="ECO:0000313" key="10">
    <source>
        <dbReference type="Proteomes" id="UP000481153"/>
    </source>
</evidence>
<keyword evidence="10" id="KW-1185">Reference proteome</keyword>
<accession>A0A6G0X3W8</accession>
<proteinExistence type="inferred from homology"/>
<comment type="subcellular location">
    <subcellularLocation>
        <location evidence="2">Chromosome</location>
        <location evidence="2">Telomere</location>
    </subcellularLocation>
    <subcellularLocation>
        <location evidence="1">Nucleus</location>
    </subcellularLocation>
</comment>